<keyword evidence="4 14" id="KW-0732">Signal</keyword>
<dbReference type="InterPro" id="IPR036375">
    <property type="entry name" value="Hemopexin-like_dom_sf"/>
</dbReference>
<dbReference type="InterPro" id="IPR001818">
    <property type="entry name" value="Pept_M10_metallopeptidase"/>
</dbReference>
<feature type="binding site" evidence="10">
    <location>
        <position position="299"/>
    </location>
    <ligand>
        <name>Zn(2+)</name>
        <dbReference type="ChEBI" id="CHEBI:29105"/>
        <label>1</label>
    </ligand>
</feature>
<keyword evidence="5" id="KW-0677">Repeat</keyword>
<feature type="compositionally biased region" description="Pro residues" evidence="13">
    <location>
        <begin position="386"/>
        <end position="398"/>
    </location>
</feature>
<dbReference type="AlphaFoldDB" id="A0A8J1UG78"/>
<accession>A0A8J1UG78</accession>
<feature type="binding site" evidence="10">
    <location>
        <position position="527"/>
    </location>
    <ligand>
        <name>Ca(2+)</name>
        <dbReference type="ChEBI" id="CHEBI:29108"/>
        <label>4</label>
    </ligand>
</feature>
<dbReference type="SUPFAM" id="SSF47090">
    <property type="entry name" value="PGBD-like"/>
    <property type="match status" value="1"/>
</dbReference>
<keyword evidence="6" id="KW-0378">Hydrolase</keyword>
<dbReference type="GO" id="GO:0031012">
    <property type="term" value="C:extracellular matrix"/>
    <property type="evidence" value="ECO:0007669"/>
    <property type="project" value="InterPro"/>
</dbReference>
<feature type="binding site" evidence="10">
    <location>
        <position position="284"/>
    </location>
    <ligand>
        <name>Zn(2+)</name>
        <dbReference type="ChEBI" id="CHEBI:29105"/>
        <label>1</label>
    </ligand>
</feature>
<evidence type="ECO:0000256" key="4">
    <source>
        <dbReference type="ARBA" id="ARBA00022729"/>
    </source>
</evidence>
<keyword evidence="8" id="KW-0482">Metalloprotease</keyword>
<dbReference type="Pfam" id="PF00413">
    <property type="entry name" value="Peptidase_M10"/>
    <property type="match status" value="1"/>
</dbReference>
<feature type="binding site" evidence="10">
    <location>
        <position position="274"/>
    </location>
    <ligand>
        <name>Ca(2+)</name>
        <dbReference type="ChEBI" id="CHEBI:29108"/>
        <label>2</label>
    </ligand>
</feature>
<organism evidence="15 16">
    <name type="scientific">Owenia fusiformis</name>
    <name type="common">Polychaete worm</name>
    <dbReference type="NCBI Taxonomy" id="6347"/>
    <lineage>
        <taxon>Eukaryota</taxon>
        <taxon>Metazoa</taxon>
        <taxon>Spiralia</taxon>
        <taxon>Lophotrochozoa</taxon>
        <taxon>Annelida</taxon>
        <taxon>Polychaeta</taxon>
        <taxon>Sedentaria</taxon>
        <taxon>Canalipalpata</taxon>
        <taxon>Sabellida</taxon>
        <taxon>Oweniida</taxon>
        <taxon>Oweniidae</taxon>
        <taxon>Owenia</taxon>
    </lineage>
</organism>
<dbReference type="SUPFAM" id="SSF55486">
    <property type="entry name" value="Metalloproteases ('zincins'), catalytic domain"/>
    <property type="match status" value="1"/>
</dbReference>
<feature type="compositionally biased region" description="Low complexity" evidence="13">
    <location>
        <begin position="399"/>
        <end position="412"/>
    </location>
</feature>
<comment type="caution">
    <text evidence="15">The sequence shown here is derived from an EMBL/GenBank/DDBJ whole genome shotgun (WGS) entry which is preliminary data.</text>
</comment>
<evidence type="ECO:0000256" key="10">
    <source>
        <dbReference type="PIRSR" id="PIRSR621190-2"/>
    </source>
</evidence>
<dbReference type="InterPro" id="IPR036365">
    <property type="entry name" value="PGBD-like_sf"/>
</dbReference>
<dbReference type="SMART" id="SM00120">
    <property type="entry name" value="HX"/>
    <property type="match status" value="4"/>
</dbReference>
<protein>
    <submittedName>
        <fullName evidence="15">Uncharacterized protein</fullName>
    </submittedName>
</protein>
<dbReference type="GO" id="GO:0006508">
    <property type="term" value="P:proteolysis"/>
    <property type="evidence" value="ECO:0007669"/>
    <property type="project" value="UniProtKB-KW"/>
</dbReference>
<feature type="binding site" evidence="10">
    <location>
        <position position="316"/>
    </location>
    <ligand>
        <name>Zn(2+)</name>
        <dbReference type="ChEBI" id="CHEBI:29105"/>
        <label>1</label>
    </ligand>
</feature>
<feature type="binding site" evidence="10">
    <location>
        <position position="467"/>
    </location>
    <ligand>
        <name>Ca(2+)</name>
        <dbReference type="ChEBI" id="CHEBI:29108"/>
        <label>4</label>
    </ligand>
</feature>
<keyword evidence="10" id="KW-0106">Calcium</keyword>
<feature type="binding site" description="in inhibited form" evidence="10">
    <location>
        <position position="201"/>
    </location>
    <ligand>
        <name>Zn(2+)</name>
        <dbReference type="ChEBI" id="CHEBI:29105"/>
        <label>2</label>
        <note>catalytic</note>
    </ligand>
</feature>
<dbReference type="Gene3D" id="3.40.390.10">
    <property type="entry name" value="Collagenase (Catalytic Domain)"/>
    <property type="match status" value="1"/>
</dbReference>
<feature type="binding site" evidence="10">
    <location>
        <position position="318"/>
    </location>
    <ligand>
        <name>Ca(2+)</name>
        <dbReference type="ChEBI" id="CHEBI:29108"/>
        <label>3</label>
    </ligand>
</feature>
<feature type="compositionally biased region" description="Basic and acidic residues" evidence="13">
    <location>
        <begin position="150"/>
        <end position="159"/>
    </location>
</feature>
<feature type="binding site" evidence="10">
    <location>
        <position position="321"/>
    </location>
    <ligand>
        <name>Ca(2+)</name>
        <dbReference type="ChEBI" id="CHEBI:29108"/>
        <label>3</label>
    </ligand>
</feature>
<dbReference type="GO" id="GO:0008270">
    <property type="term" value="F:zinc ion binding"/>
    <property type="evidence" value="ECO:0007669"/>
    <property type="project" value="InterPro"/>
</dbReference>
<evidence type="ECO:0000256" key="14">
    <source>
        <dbReference type="SAM" id="SignalP"/>
    </source>
</evidence>
<keyword evidence="9" id="KW-0865">Zymogen</keyword>
<dbReference type="InterPro" id="IPR000585">
    <property type="entry name" value="Hemopexin-like_dom"/>
</dbReference>
<evidence type="ECO:0000256" key="9">
    <source>
        <dbReference type="ARBA" id="ARBA00023145"/>
    </source>
</evidence>
<name>A0A8J1UG78_OWEFU</name>
<proteinExistence type="inferred from homology"/>
<comment type="cofactor">
    <cofactor evidence="10">
        <name>Zn(2+)</name>
        <dbReference type="ChEBI" id="CHEBI:29105"/>
    </cofactor>
    <text evidence="10">Binds 2 Zn(2+) ions per subunit.</text>
</comment>
<feature type="binding site" evidence="10">
    <location>
        <position position="419"/>
    </location>
    <ligand>
        <name>Ca(2+)</name>
        <dbReference type="ChEBI" id="CHEBI:29108"/>
        <label>4</label>
    </ligand>
</feature>
<keyword evidence="11" id="KW-1015">Disulfide bond</keyword>
<dbReference type="PANTHER" id="PTHR10201">
    <property type="entry name" value="MATRIX METALLOPROTEINASE"/>
    <property type="match status" value="1"/>
</dbReference>
<dbReference type="GO" id="GO:0005615">
    <property type="term" value="C:extracellular space"/>
    <property type="evidence" value="ECO:0007669"/>
    <property type="project" value="TreeGrafter"/>
</dbReference>
<evidence type="ECO:0000256" key="2">
    <source>
        <dbReference type="ARBA" id="ARBA00022670"/>
    </source>
</evidence>
<feature type="binding site" evidence="10">
    <location>
        <position position="343"/>
    </location>
    <ligand>
        <name>Zn(2+)</name>
        <dbReference type="ChEBI" id="CHEBI:29105"/>
        <label>2</label>
        <note>catalytic</note>
    </ligand>
</feature>
<dbReference type="EMBL" id="CAIIXF020000007">
    <property type="protein sequence ID" value="CAH1788450.1"/>
    <property type="molecule type" value="Genomic_DNA"/>
</dbReference>
<dbReference type="PRINTS" id="PR00138">
    <property type="entry name" value="MATRIXIN"/>
</dbReference>
<keyword evidence="16" id="KW-1185">Reference proteome</keyword>
<evidence type="ECO:0000256" key="13">
    <source>
        <dbReference type="SAM" id="MobiDB-lite"/>
    </source>
</evidence>
<feature type="signal peptide" evidence="14">
    <location>
        <begin position="1"/>
        <end position="20"/>
    </location>
</feature>
<feature type="binding site" evidence="10">
    <location>
        <position position="286"/>
    </location>
    <ligand>
        <name>Zn(2+)</name>
        <dbReference type="ChEBI" id="CHEBI:29105"/>
        <label>1</label>
    </ligand>
</feature>
<feature type="binding site" evidence="10">
    <location>
        <position position="357"/>
    </location>
    <ligand>
        <name>Zn(2+)</name>
        <dbReference type="ChEBI" id="CHEBI:29105"/>
        <label>2</label>
        <note>catalytic</note>
    </ligand>
</feature>
<dbReference type="Pfam" id="PF01471">
    <property type="entry name" value="PG_binding_1"/>
    <property type="match status" value="1"/>
</dbReference>
<feature type="disulfide bond" evidence="11">
    <location>
        <begin position="414"/>
        <end position="621"/>
    </location>
</feature>
<dbReference type="InterPro" id="IPR024079">
    <property type="entry name" value="MetalloPept_cat_dom_sf"/>
</dbReference>
<evidence type="ECO:0000256" key="7">
    <source>
        <dbReference type="ARBA" id="ARBA00022833"/>
    </source>
</evidence>
<dbReference type="Gene3D" id="2.110.10.10">
    <property type="entry name" value="Hemopexin-like domain"/>
    <property type="match status" value="1"/>
</dbReference>
<dbReference type="InterPro" id="IPR002477">
    <property type="entry name" value="Peptidoglycan-bd-like"/>
</dbReference>
<dbReference type="CDD" id="cd00094">
    <property type="entry name" value="HX"/>
    <property type="match status" value="1"/>
</dbReference>
<sequence length="638" mass="72215">MKKTTFKTFVILAVIVLVSAYPTSQRIRHYHRHGRKEPTNEDWRLSWKWGSRIIRHSSERSQNQGNDDRRHNIHVNTDNWNKQADHISSNQTTGNRPASPGAGRFRGTNLDGLKYLQQFGYMQPTSSPARDIESLHGRRGGQQTSSPARALDESLDGRRGRLRTPENSMSEAIKKFQRVAHIKQTGILDEATLTMMAKPRCGVPDNKIAESNTRTKRYTTYSSKWEKTRLTYNISGFTRDLDQATVEKDITDALNFWTSVTPITITKADQEKPDIDILFAHTNHGDGKPFDDQGGVLAHAFEPSGAVEFDIAGDIHFDEGEDWTHGEYRGANLMYSAVHQFGHALGLDHSDQFMSVMFPFGRKYNPNLKLYQDDIDGIQSLYGANPEPPKPSTTPTPTPELSTTEPSTASPETCVNTVDAITVTVLGETVAFRDSQVYLLSVSDYGVQEGYPKSLSAMFPDGPEAVDAALTFPHYLSRRGQKYTWLFKGDKTWKYKNDGGALVLVTGYPKYISEDWGILGKMDSRSSEGIYSAYVCTRGNVHLTKGNKYWKYGRRGKVLRGYPRSTNRIKFLRRAGITEVDAAFRWINNTIYFFKDGQYYGHQRRRNMIGPKDTGKYWFGCSEPPIQTFALQRSNAEE</sequence>
<keyword evidence="3 10" id="KW-0479">Metal-binding</keyword>
<feature type="binding site" evidence="10">
    <location>
        <position position="321"/>
    </location>
    <ligand>
        <name>Ca(2+)</name>
        <dbReference type="ChEBI" id="CHEBI:29108"/>
        <label>1</label>
    </ligand>
</feature>
<evidence type="ECO:0000313" key="16">
    <source>
        <dbReference type="Proteomes" id="UP000749559"/>
    </source>
</evidence>
<feature type="binding site" evidence="10">
    <location>
        <position position="314"/>
    </location>
    <ligand>
        <name>Ca(2+)</name>
        <dbReference type="ChEBI" id="CHEBI:29108"/>
        <label>2</label>
    </ligand>
</feature>
<feature type="binding site" evidence="10">
    <location>
        <position position="469"/>
    </location>
    <ligand>
        <name>Ca(2+)</name>
        <dbReference type="ChEBI" id="CHEBI:29108"/>
        <label>5</label>
    </ligand>
</feature>
<dbReference type="GO" id="GO:0030198">
    <property type="term" value="P:extracellular matrix organization"/>
    <property type="evidence" value="ECO:0007669"/>
    <property type="project" value="TreeGrafter"/>
</dbReference>
<gene>
    <name evidence="15" type="ORF">OFUS_LOCUS13982</name>
</gene>
<dbReference type="PROSITE" id="PS51642">
    <property type="entry name" value="HEMOPEXIN_2"/>
    <property type="match status" value="4"/>
</dbReference>
<dbReference type="InterPro" id="IPR006026">
    <property type="entry name" value="Peptidase_Metallo"/>
</dbReference>
<feature type="compositionally biased region" description="Polar residues" evidence="13">
    <location>
        <begin position="78"/>
        <end position="96"/>
    </location>
</feature>
<evidence type="ECO:0000256" key="1">
    <source>
        <dbReference type="ARBA" id="ARBA00010370"/>
    </source>
</evidence>
<dbReference type="SUPFAM" id="SSF50923">
    <property type="entry name" value="Hemopexin-like domain"/>
    <property type="match status" value="1"/>
</dbReference>
<evidence type="ECO:0000256" key="3">
    <source>
        <dbReference type="ARBA" id="ARBA00022723"/>
    </source>
</evidence>
<evidence type="ECO:0000313" key="15">
    <source>
        <dbReference type="EMBL" id="CAH1788450.1"/>
    </source>
</evidence>
<comment type="cofactor">
    <cofactor evidence="10">
        <name>Ca(2+)</name>
        <dbReference type="ChEBI" id="CHEBI:29108"/>
    </cofactor>
    <text evidence="10">Can bind about 5 Ca(2+) ions per subunit.</text>
</comment>
<feature type="binding site" evidence="10">
    <location>
        <position position="581"/>
    </location>
    <ligand>
        <name>Ca(2+)</name>
        <dbReference type="ChEBI" id="CHEBI:29108"/>
        <label>4</label>
    </ligand>
</feature>
<feature type="region of interest" description="Disordered" evidence="13">
    <location>
        <begin position="78"/>
        <end position="107"/>
    </location>
</feature>
<feature type="binding site" evidence="10">
    <location>
        <position position="349"/>
    </location>
    <ligand>
        <name>Zn(2+)</name>
        <dbReference type="ChEBI" id="CHEBI:29105"/>
        <label>2</label>
        <note>catalytic</note>
    </ligand>
</feature>
<feature type="chain" id="PRO_5043501580" evidence="14">
    <location>
        <begin position="21"/>
        <end position="638"/>
    </location>
</feature>
<feature type="region of interest" description="Disordered" evidence="13">
    <location>
        <begin position="124"/>
        <end position="167"/>
    </location>
</feature>
<dbReference type="PANTHER" id="PTHR10201:SF291">
    <property type="entry name" value="MATRIX METALLOPROTEINASE 1, ISOFORM C-RELATED"/>
    <property type="match status" value="1"/>
</dbReference>
<dbReference type="CDD" id="cd04278">
    <property type="entry name" value="ZnMc_MMP"/>
    <property type="match status" value="1"/>
</dbReference>
<dbReference type="GO" id="GO:0004222">
    <property type="term" value="F:metalloendopeptidase activity"/>
    <property type="evidence" value="ECO:0007669"/>
    <property type="project" value="InterPro"/>
</dbReference>
<dbReference type="OrthoDB" id="406838at2759"/>
<evidence type="ECO:0000256" key="12">
    <source>
        <dbReference type="PIRSR" id="PIRSR621190-4"/>
    </source>
</evidence>
<reference evidence="15" key="1">
    <citation type="submission" date="2022-03" db="EMBL/GenBank/DDBJ databases">
        <authorList>
            <person name="Martin C."/>
        </authorList>
    </citation>
    <scope>NUCLEOTIDE SEQUENCE</scope>
</reference>
<feature type="binding site" evidence="10">
    <location>
        <position position="339"/>
    </location>
    <ligand>
        <name>Zn(2+)</name>
        <dbReference type="ChEBI" id="CHEBI:29105"/>
        <label>2</label>
        <note>catalytic</note>
    </ligand>
</feature>
<dbReference type="Pfam" id="PF00045">
    <property type="entry name" value="Hemopexin"/>
    <property type="match status" value="1"/>
</dbReference>
<feature type="binding site" evidence="10">
    <location>
        <position position="291"/>
    </location>
    <ligand>
        <name>Ca(2+)</name>
        <dbReference type="ChEBI" id="CHEBI:29108"/>
        <label>3</label>
    </ligand>
</feature>
<dbReference type="InterPro" id="IPR018487">
    <property type="entry name" value="Hemopexin-like_repeat"/>
</dbReference>
<evidence type="ECO:0000256" key="8">
    <source>
        <dbReference type="ARBA" id="ARBA00023049"/>
    </source>
</evidence>
<evidence type="ECO:0000256" key="5">
    <source>
        <dbReference type="ARBA" id="ARBA00022737"/>
    </source>
</evidence>
<feature type="region of interest" description="Disordered" evidence="13">
    <location>
        <begin position="379"/>
        <end position="412"/>
    </location>
</feature>
<dbReference type="InterPro" id="IPR033739">
    <property type="entry name" value="M10A_MMP"/>
</dbReference>
<dbReference type="Proteomes" id="UP000749559">
    <property type="component" value="Unassembled WGS sequence"/>
</dbReference>
<dbReference type="InterPro" id="IPR021190">
    <property type="entry name" value="Pept_M10A"/>
</dbReference>
<evidence type="ECO:0000256" key="6">
    <source>
        <dbReference type="ARBA" id="ARBA00022801"/>
    </source>
</evidence>
<dbReference type="GO" id="GO:0030574">
    <property type="term" value="P:collagen catabolic process"/>
    <property type="evidence" value="ECO:0007669"/>
    <property type="project" value="TreeGrafter"/>
</dbReference>
<comment type="similarity">
    <text evidence="1">Belongs to the peptidase M10A family.</text>
</comment>
<keyword evidence="7 10" id="KW-0862">Zinc</keyword>
<evidence type="ECO:0000256" key="11">
    <source>
        <dbReference type="PIRSR" id="PIRSR621190-3"/>
    </source>
</evidence>
<dbReference type="SMART" id="SM00235">
    <property type="entry name" value="ZnMc"/>
    <property type="match status" value="1"/>
</dbReference>
<feature type="binding site" evidence="10">
    <location>
        <position position="240"/>
    </location>
    <ligand>
        <name>Ca(2+)</name>
        <dbReference type="ChEBI" id="CHEBI:29108"/>
        <label>1</label>
    </ligand>
</feature>
<feature type="binding site" evidence="10">
    <location>
        <position position="421"/>
    </location>
    <ligand>
        <name>Ca(2+)</name>
        <dbReference type="ChEBI" id="CHEBI:29108"/>
        <label>5</label>
    </ligand>
</feature>
<feature type="modified residue" description="Phosphotyrosine; by PKDCC" evidence="12">
    <location>
        <position position="508"/>
    </location>
</feature>
<keyword evidence="2" id="KW-0645">Protease</keyword>